<protein>
    <submittedName>
        <fullName evidence="2">Uncharacterized protein</fullName>
    </submittedName>
</protein>
<gene>
    <name evidence="2" type="ORF">CEXT_37531</name>
</gene>
<evidence type="ECO:0000313" key="2">
    <source>
        <dbReference type="EMBL" id="GIY80096.1"/>
    </source>
</evidence>
<sequence>MNTVFQLDGRDKEIDKRHLECFKKVSASCLLEVLPQFNSSKRAQTPCNHRLISITCHFRIPNPRKLHPPIGMNNHSAAPAQGIRIPSPMPKNPSLLGKKPKLFDLS</sequence>
<feature type="region of interest" description="Disordered" evidence="1">
    <location>
        <begin position="65"/>
        <end position="106"/>
    </location>
</feature>
<proteinExistence type="predicted"/>
<dbReference type="AlphaFoldDB" id="A0AAV4WC76"/>
<dbReference type="EMBL" id="BPLR01015965">
    <property type="protein sequence ID" value="GIY80096.1"/>
    <property type="molecule type" value="Genomic_DNA"/>
</dbReference>
<reference evidence="2 3" key="1">
    <citation type="submission" date="2021-06" db="EMBL/GenBank/DDBJ databases">
        <title>Caerostris extrusa draft genome.</title>
        <authorList>
            <person name="Kono N."/>
            <person name="Arakawa K."/>
        </authorList>
    </citation>
    <scope>NUCLEOTIDE SEQUENCE [LARGE SCALE GENOMIC DNA]</scope>
</reference>
<name>A0AAV4WC76_CAEEX</name>
<organism evidence="2 3">
    <name type="scientific">Caerostris extrusa</name>
    <name type="common">Bark spider</name>
    <name type="synonym">Caerostris bankana</name>
    <dbReference type="NCBI Taxonomy" id="172846"/>
    <lineage>
        <taxon>Eukaryota</taxon>
        <taxon>Metazoa</taxon>
        <taxon>Ecdysozoa</taxon>
        <taxon>Arthropoda</taxon>
        <taxon>Chelicerata</taxon>
        <taxon>Arachnida</taxon>
        <taxon>Araneae</taxon>
        <taxon>Araneomorphae</taxon>
        <taxon>Entelegynae</taxon>
        <taxon>Araneoidea</taxon>
        <taxon>Araneidae</taxon>
        <taxon>Caerostris</taxon>
    </lineage>
</organism>
<keyword evidence="3" id="KW-1185">Reference proteome</keyword>
<evidence type="ECO:0000256" key="1">
    <source>
        <dbReference type="SAM" id="MobiDB-lite"/>
    </source>
</evidence>
<comment type="caution">
    <text evidence="2">The sequence shown here is derived from an EMBL/GenBank/DDBJ whole genome shotgun (WGS) entry which is preliminary data.</text>
</comment>
<dbReference type="Proteomes" id="UP001054945">
    <property type="component" value="Unassembled WGS sequence"/>
</dbReference>
<evidence type="ECO:0000313" key="3">
    <source>
        <dbReference type="Proteomes" id="UP001054945"/>
    </source>
</evidence>
<accession>A0AAV4WC76</accession>